<keyword evidence="4 8" id="KW-0560">Oxidoreductase</keyword>
<dbReference type="InterPro" id="IPR017972">
    <property type="entry name" value="Cyt_P450_CS"/>
</dbReference>
<dbReference type="CDD" id="cd11062">
    <property type="entry name" value="CYP58-like"/>
    <property type="match status" value="1"/>
</dbReference>
<dbReference type="PRINTS" id="PR00385">
    <property type="entry name" value="P450"/>
</dbReference>
<dbReference type="PANTHER" id="PTHR24305:SF157">
    <property type="entry name" value="N-ACETYLTRYPTOPHAN 6-HYDROXYLASE IVOC-RELATED"/>
    <property type="match status" value="1"/>
</dbReference>
<sequence length="527" mass="59995">MPDFDSCITTPSNAISLLLSIAIVYYISLGFYRLFLCPVARVPGPFLGKITYCYEFYHDVIRGGQYTFILPELHRKYGPIVRINPHEVHISDPEFYDLLYTGTHKKRDKWSWFTDAFGIPDSTFSAEKHDVHRVRRAALNPYFSKAKVRSLQPQIEHVVNKLLDRFAGFRKTGEPIPMSLAFAALTNDIAMQYAFGRNEKRIEAENFDPSFHDASVAGSVASHLIKQFPWILSTMQSLPDSVVVKLSPDMGSYVKMQSDIRHQINLIQADPHKKNSTSDKAQETIFHQILNSDLPAQEKSMSRLWQDGQVTVLAGTITTAAALSFALYHILDQPTITRKLKEELGTVMKDKDAFPPSTALEQLPYFTGCIKEALRLSNGVSHRLQRISPNEPIIFEDKSTRKQMVIPPGTPMSMTGYLIHMDPALFENPKEFNPQRWLDNPRLDRYLVAFSRGTRQCLGMNLGYAELYLTLAGIFRRYGTKDVRFPEDEGYIELFETDHRDVEIAADFVIPLAYKGSKGVRVVVHDF</sequence>
<dbReference type="AlphaFoldDB" id="A0A1Y1ZMR6"/>
<evidence type="ECO:0000256" key="6">
    <source>
        <dbReference type="ARBA" id="ARBA00023033"/>
    </source>
</evidence>
<comment type="caution">
    <text evidence="10">The sequence shown here is derived from an EMBL/GenBank/DDBJ whole genome shotgun (WGS) entry which is preliminary data.</text>
</comment>
<evidence type="ECO:0000256" key="2">
    <source>
        <dbReference type="ARBA" id="ARBA00010617"/>
    </source>
</evidence>
<protein>
    <submittedName>
        <fullName evidence="10">Cytochrome P450</fullName>
    </submittedName>
</protein>
<feature type="binding site" description="axial binding residue" evidence="7">
    <location>
        <position position="457"/>
    </location>
    <ligand>
        <name>heme</name>
        <dbReference type="ChEBI" id="CHEBI:30413"/>
    </ligand>
    <ligandPart>
        <name>Fe</name>
        <dbReference type="ChEBI" id="CHEBI:18248"/>
    </ligandPart>
</feature>
<dbReference type="PRINTS" id="PR00463">
    <property type="entry name" value="EP450I"/>
</dbReference>
<keyword evidence="7 8" id="KW-0349">Heme</keyword>
<dbReference type="PROSITE" id="PS00086">
    <property type="entry name" value="CYTOCHROME_P450"/>
    <property type="match status" value="1"/>
</dbReference>
<proteinExistence type="inferred from homology"/>
<dbReference type="PANTHER" id="PTHR24305">
    <property type="entry name" value="CYTOCHROME P450"/>
    <property type="match status" value="1"/>
</dbReference>
<gene>
    <name evidence="10" type="ORF">BCR34DRAFT_484037</name>
</gene>
<keyword evidence="6 8" id="KW-0503">Monooxygenase</keyword>
<evidence type="ECO:0000256" key="9">
    <source>
        <dbReference type="SAM" id="Phobius"/>
    </source>
</evidence>
<dbReference type="Pfam" id="PF00067">
    <property type="entry name" value="p450"/>
    <property type="match status" value="1"/>
</dbReference>
<keyword evidence="9" id="KW-1133">Transmembrane helix</keyword>
<keyword evidence="5 7" id="KW-0408">Iron</keyword>
<dbReference type="GO" id="GO:0016705">
    <property type="term" value="F:oxidoreductase activity, acting on paired donors, with incorporation or reduction of molecular oxygen"/>
    <property type="evidence" value="ECO:0007669"/>
    <property type="project" value="InterPro"/>
</dbReference>
<accession>A0A1Y1ZMR6</accession>
<evidence type="ECO:0000256" key="7">
    <source>
        <dbReference type="PIRSR" id="PIRSR602401-1"/>
    </source>
</evidence>
<dbReference type="InterPro" id="IPR036396">
    <property type="entry name" value="Cyt_P450_sf"/>
</dbReference>
<feature type="transmembrane region" description="Helical" evidence="9">
    <location>
        <begin position="12"/>
        <end position="32"/>
    </location>
</feature>
<dbReference type="GO" id="GO:0005506">
    <property type="term" value="F:iron ion binding"/>
    <property type="evidence" value="ECO:0007669"/>
    <property type="project" value="InterPro"/>
</dbReference>
<evidence type="ECO:0000256" key="8">
    <source>
        <dbReference type="RuleBase" id="RU000461"/>
    </source>
</evidence>
<dbReference type="InterPro" id="IPR050121">
    <property type="entry name" value="Cytochrome_P450_monoxygenase"/>
</dbReference>
<evidence type="ECO:0000313" key="11">
    <source>
        <dbReference type="Proteomes" id="UP000193144"/>
    </source>
</evidence>
<evidence type="ECO:0000256" key="4">
    <source>
        <dbReference type="ARBA" id="ARBA00023002"/>
    </source>
</evidence>
<name>A0A1Y1ZMR6_9PLEO</name>
<evidence type="ECO:0000313" key="10">
    <source>
        <dbReference type="EMBL" id="ORY11484.1"/>
    </source>
</evidence>
<dbReference type="Proteomes" id="UP000193144">
    <property type="component" value="Unassembled WGS sequence"/>
</dbReference>
<keyword evidence="9" id="KW-0812">Transmembrane</keyword>
<dbReference type="OrthoDB" id="3945418at2759"/>
<dbReference type="EMBL" id="MCFA01000060">
    <property type="protein sequence ID" value="ORY11484.1"/>
    <property type="molecule type" value="Genomic_DNA"/>
</dbReference>
<dbReference type="Gene3D" id="1.10.630.10">
    <property type="entry name" value="Cytochrome P450"/>
    <property type="match status" value="1"/>
</dbReference>
<dbReference type="InterPro" id="IPR002401">
    <property type="entry name" value="Cyt_P450_E_grp-I"/>
</dbReference>
<keyword evidence="3 7" id="KW-0479">Metal-binding</keyword>
<dbReference type="STRING" id="1231657.A0A1Y1ZMR6"/>
<keyword evidence="9" id="KW-0472">Membrane</keyword>
<comment type="cofactor">
    <cofactor evidence="1 7">
        <name>heme</name>
        <dbReference type="ChEBI" id="CHEBI:30413"/>
    </cofactor>
</comment>
<comment type="similarity">
    <text evidence="2 8">Belongs to the cytochrome P450 family.</text>
</comment>
<dbReference type="InterPro" id="IPR001128">
    <property type="entry name" value="Cyt_P450"/>
</dbReference>
<dbReference type="GO" id="GO:0004497">
    <property type="term" value="F:monooxygenase activity"/>
    <property type="evidence" value="ECO:0007669"/>
    <property type="project" value="UniProtKB-KW"/>
</dbReference>
<keyword evidence="11" id="KW-1185">Reference proteome</keyword>
<evidence type="ECO:0000256" key="1">
    <source>
        <dbReference type="ARBA" id="ARBA00001971"/>
    </source>
</evidence>
<dbReference type="GO" id="GO:0020037">
    <property type="term" value="F:heme binding"/>
    <property type="evidence" value="ECO:0007669"/>
    <property type="project" value="InterPro"/>
</dbReference>
<reference evidence="10 11" key="1">
    <citation type="submission" date="2016-07" db="EMBL/GenBank/DDBJ databases">
        <title>Pervasive Adenine N6-methylation of Active Genes in Fungi.</title>
        <authorList>
            <consortium name="DOE Joint Genome Institute"/>
            <person name="Mondo S.J."/>
            <person name="Dannebaum R.O."/>
            <person name="Kuo R.C."/>
            <person name="Labutti K."/>
            <person name="Haridas S."/>
            <person name="Kuo A."/>
            <person name="Salamov A."/>
            <person name="Ahrendt S.R."/>
            <person name="Lipzen A."/>
            <person name="Sullivan W."/>
            <person name="Andreopoulos W.B."/>
            <person name="Clum A."/>
            <person name="Lindquist E."/>
            <person name="Daum C."/>
            <person name="Ramamoorthy G.K."/>
            <person name="Gryganskyi A."/>
            <person name="Culley D."/>
            <person name="Magnuson J.K."/>
            <person name="James T.Y."/>
            <person name="O'Malley M.A."/>
            <person name="Stajich J.E."/>
            <person name="Spatafora J.W."/>
            <person name="Visel A."/>
            <person name="Grigoriev I.V."/>
        </authorList>
    </citation>
    <scope>NUCLEOTIDE SEQUENCE [LARGE SCALE GENOMIC DNA]</scope>
    <source>
        <strain evidence="10 11">CBS 115471</strain>
    </source>
</reference>
<evidence type="ECO:0000256" key="3">
    <source>
        <dbReference type="ARBA" id="ARBA00022723"/>
    </source>
</evidence>
<dbReference type="SUPFAM" id="SSF48264">
    <property type="entry name" value="Cytochrome P450"/>
    <property type="match status" value="1"/>
</dbReference>
<evidence type="ECO:0000256" key="5">
    <source>
        <dbReference type="ARBA" id="ARBA00023004"/>
    </source>
</evidence>
<organism evidence="10 11">
    <name type="scientific">Clohesyomyces aquaticus</name>
    <dbReference type="NCBI Taxonomy" id="1231657"/>
    <lineage>
        <taxon>Eukaryota</taxon>
        <taxon>Fungi</taxon>
        <taxon>Dikarya</taxon>
        <taxon>Ascomycota</taxon>
        <taxon>Pezizomycotina</taxon>
        <taxon>Dothideomycetes</taxon>
        <taxon>Pleosporomycetidae</taxon>
        <taxon>Pleosporales</taxon>
        <taxon>Lindgomycetaceae</taxon>
        <taxon>Clohesyomyces</taxon>
    </lineage>
</organism>